<dbReference type="InterPro" id="IPR023333">
    <property type="entry name" value="Proteasome_suB-type"/>
</dbReference>
<dbReference type="OrthoDB" id="429533at2759"/>
<evidence type="ECO:0000313" key="6">
    <source>
        <dbReference type="EMBL" id="KAA0199222.1"/>
    </source>
</evidence>
<name>A0A6A0H660_HYAAZ</name>
<dbReference type="Gene3D" id="3.60.20.10">
    <property type="entry name" value="Glutamine Phosphoribosylpyrophosphate, subunit 1, domain 1"/>
    <property type="match status" value="1"/>
</dbReference>
<comment type="subunit">
    <text evidence="5">The 26S proteasome consists of a 20S proteasome core and two 19S regulatory subunits. The 20S proteasome core is composed of 28 subunits that are arranged in four stacked rings, resulting in a barrel-shaped structure. The two end rings are each formed by seven alpha subunits, and the two central rings are each formed by seven beta subunits. The catalytic chamber with the active sites is on the inside of the barrel.</text>
</comment>
<feature type="non-terminal residue" evidence="6">
    <location>
        <position position="115"/>
    </location>
</feature>
<dbReference type="GO" id="GO:0005839">
    <property type="term" value="C:proteasome core complex"/>
    <property type="evidence" value="ECO:0007669"/>
    <property type="project" value="InterPro"/>
</dbReference>
<protein>
    <submittedName>
        <fullName evidence="6">Uncharacterized protein</fullName>
    </submittedName>
</protein>
<comment type="caution">
    <text evidence="6">The sequence shown here is derived from an EMBL/GenBank/DDBJ whole genome shotgun (WGS) entry which is preliminary data.</text>
</comment>
<evidence type="ECO:0000256" key="4">
    <source>
        <dbReference type="ARBA" id="ARBA00023242"/>
    </source>
</evidence>
<dbReference type="SUPFAM" id="SSF56235">
    <property type="entry name" value="N-terminal nucleophile aminohydrolases (Ntn hydrolases)"/>
    <property type="match status" value="1"/>
</dbReference>
<dbReference type="GO" id="GO:0004298">
    <property type="term" value="F:threonine-type endopeptidase activity"/>
    <property type="evidence" value="ECO:0007669"/>
    <property type="project" value="UniProtKB-KW"/>
</dbReference>
<keyword evidence="4" id="KW-0539">Nucleus</keyword>
<dbReference type="EMBL" id="JQDR03007050">
    <property type="protein sequence ID" value="KAA0199222.1"/>
    <property type="molecule type" value="Genomic_DNA"/>
</dbReference>
<dbReference type="Pfam" id="PF00227">
    <property type="entry name" value="Proteasome"/>
    <property type="match status" value="1"/>
</dbReference>
<evidence type="ECO:0000256" key="2">
    <source>
        <dbReference type="ARBA" id="ARBA00022698"/>
    </source>
</evidence>
<dbReference type="InterPro" id="IPR001353">
    <property type="entry name" value="Proteasome_sua/b"/>
</dbReference>
<sequence length="115" mass="12757">MLVSRGIQMPTAVKTGTTIVGVVYKEGVVLGADTRATSGDLIADKNCDKIHYMQPNIYCCGAGECKFYFLGTAADLEMTTQLMSSQLELHRLNTGRQVLVRTANRMLSQMLFRYQ</sequence>
<organism evidence="6">
    <name type="scientific">Hyalella azteca</name>
    <name type="common">Amphipod</name>
    <dbReference type="NCBI Taxonomy" id="294128"/>
    <lineage>
        <taxon>Eukaryota</taxon>
        <taxon>Metazoa</taxon>
        <taxon>Ecdysozoa</taxon>
        <taxon>Arthropoda</taxon>
        <taxon>Crustacea</taxon>
        <taxon>Multicrustacea</taxon>
        <taxon>Malacostraca</taxon>
        <taxon>Eumalacostraca</taxon>
        <taxon>Peracarida</taxon>
        <taxon>Amphipoda</taxon>
        <taxon>Senticaudata</taxon>
        <taxon>Talitrida</taxon>
        <taxon>Talitroidea</taxon>
        <taxon>Hyalellidae</taxon>
        <taxon>Hyalella</taxon>
    </lineage>
</organism>
<reference evidence="6" key="2">
    <citation type="journal article" date="2018" name="Environ. Sci. Technol.">
        <title>The Toxicogenome of Hyalella azteca: A Model for Sediment Ecotoxicology and Evolutionary Toxicology.</title>
        <authorList>
            <person name="Poynton H.C."/>
            <person name="Hasenbein S."/>
            <person name="Benoit J.B."/>
            <person name="Sepulveda M.S."/>
            <person name="Poelchau M.F."/>
            <person name="Hughes D.S.T."/>
            <person name="Murali S.C."/>
            <person name="Chen S."/>
            <person name="Glastad K.M."/>
            <person name="Goodisman M.A.D."/>
            <person name="Werren J.H."/>
            <person name="Vineis J.H."/>
            <person name="Bowen J.L."/>
            <person name="Friedrich M."/>
            <person name="Jones J."/>
            <person name="Robertson H.M."/>
            <person name="Feyereisen R."/>
            <person name="Mechler-Hickson A."/>
            <person name="Mathers N."/>
            <person name="Lee C.E."/>
            <person name="Colbourne J.K."/>
            <person name="Biales A."/>
            <person name="Johnston J.S."/>
            <person name="Wellborn G.A."/>
            <person name="Rosendale A.J."/>
            <person name="Cridge A.G."/>
            <person name="Munoz-Torres M.C."/>
            <person name="Bain P.A."/>
            <person name="Manny A.R."/>
            <person name="Major K.M."/>
            <person name="Lambert F.N."/>
            <person name="Vulpe C.D."/>
            <person name="Tuck P."/>
            <person name="Blalock B.J."/>
            <person name="Lin Y.Y."/>
            <person name="Smith M.E."/>
            <person name="Ochoa-Acuna H."/>
            <person name="Chen M.M."/>
            <person name="Childers C.P."/>
            <person name="Qu J."/>
            <person name="Dugan S."/>
            <person name="Lee S.L."/>
            <person name="Chao H."/>
            <person name="Dinh H."/>
            <person name="Han Y."/>
            <person name="Doddapaneni H."/>
            <person name="Worley K.C."/>
            <person name="Muzny D.M."/>
            <person name="Gibbs R.A."/>
            <person name="Richards S."/>
        </authorList>
    </citation>
    <scope>NUCLEOTIDE SEQUENCE</scope>
    <source>
        <strain evidence="6">HAZT.00-mixed</strain>
        <tissue evidence="6">Whole organism</tissue>
    </source>
</reference>
<reference evidence="6" key="3">
    <citation type="submission" date="2019-06" db="EMBL/GenBank/DDBJ databases">
        <authorList>
            <person name="Poynton C."/>
            <person name="Hasenbein S."/>
            <person name="Benoit J.B."/>
            <person name="Sepulveda M.S."/>
            <person name="Poelchau M.F."/>
            <person name="Murali S.C."/>
            <person name="Chen S."/>
            <person name="Glastad K.M."/>
            <person name="Werren J.H."/>
            <person name="Vineis J.H."/>
            <person name="Bowen J.L."/>
            <person name="Friedrich M."/>
            <person name="Jones J."/>
            <person name="Robertson H.M."/>
            <person name="Feyereisen R."/>
            <person name="Mechler-Hickson A."/>
            <person name="Mathers N."/>
            <person name="Lee C.E."/>
            <person name="Colbourne J.K."/>
            <person name="Biales A."/>
            <person name="Johnston J.S."/>
            <person name="Wellborn G.A."/>
            <person name="Rosendale A.J."/>
            <person name="Cridge A.G."/>
            <person name="Munoz-Torres M.C."/>
            <person name="Bain P.A."/>
            <person name="Manny A.R."/>
            <person name="Major K.M."/>
            <person name="Lambert F.N."/>
            <person name="Vulpe C.D."/>
            <person name="Tuck P."/>
            <person name="Blalock B.J."/>
            <person name="Lin Y.-Y."/>
            <person name="Smith M.E."/>
            <person name="Ochoa-Acuna H."/>
            <person name="Chen M.-J.M."/>
            <person name="Childers C.P."/>
            <person name="Qu J."/>
            <person name="Dugan S."/>
            <person name="Lee S.L."/>
            <person name="Chao H."/>
            <person name="Dinh H."/>
            <person name="Han Y."/>
            <person name="Doddapaneni H."/>
            <person name="Worley K.C."/>
            <person name="Muzny D.M."/>
            <person name="Gibbs R.A."/>
            <person name="Richards S."/>
        </authorList>
    </citation>
    <scope>NUCLEOTIDE SEQUENCE</scope>
    <source>
        <strain evidence="6">HAZT.00-mixed</strain>
        <tissue evidence="6">Whole organism</tissue>
    </source>
</reference>
<keyword evidence="3" id="KW-0378">Hydrolase</keyword>
<evidence type="ECO:0000256" key="1">
    <source>
        <dbReference type="ARBA" id="ARBA00022670"/>
    </source>
</evidence>
<evidence type="ECO:0000256" key="5">
    <source>
        <dbReference type="ARBA" id="ARBA00026071"/>
    </source>
</evidence>
<keyword evidence="1" id="KW-0645">Protease</keyword>
<proteinExistence type="predicted"/>
<reference evidence="6" key="1">
    <citation type="submission" date="2014-08" db="EMBL/GenBank/DDBJ databases">
        <authorList>
            <person name="Murali S."/>
            <person name="Richards S."/>
            <person name="Bandaranaike D."/>
            <person name="Bellair M."/>
            <person name="Blankenburg K."/>
            <person name="Chao H."/>
            <person name="Dinh H."/>
            <person name="Doddapaneni H."/>
            <person name="Dugan-Rocha S."/>
            <person name="Elkadiri S."/>
            <person name="Gnanaolivu R."/>
            <person name="Hughes D."/>
            <person name="Lee S."/>
            <person name="Li M."/>
            <person name="Ming W."/>
            <person name="Munidasa M."/>
            <person name="Muniz J."/>
            <person name="Nguyen L."/>
            <person name="Osuji N."/>
            <person name="Pu L.-L."/>
            <person name="Puazo M."/>
            <person name="Skinner E."/>
            <person name="Qu C."/>
            <person name="Quiroz J."/>
            <person name="Raj R."/>
            <person name="Weissenberger G."/>
            <person name="Xin Y."/>
            <person name="Zou X."/>
            <person name="Han Y."/>
            <person name="Worley K."/>
            <person name="Muzny D."/>
            <person name="Gibbs R."/>
        </authorList>
    </citation>
    <scope>NUCLEOTIDE SEQUENCE</scope>
    <source>
        <strain evidence="6">HAZT.00-mixed</strain>
        <tissue evidence="6">Whole organism</tissue>
    </source>
</reference>
<dbReference type="GO" id="GO:0051603">
    <property type="term" value="P:proteolysis involved in protein catabolic process"/>
    <property type="evidence" value="ECO:0007669"/>
    <property type="project" value="InterPro"/>
</dbReference>
<dbReference type="GO" id="GO:0005737">
    <property type="term" value="C:cytoplasm"/>
    <property type="evidence" value="ECO:0007669"/>
    <property type="project" value="TreeGrafter"/>
</dbReference>
<keyword evidence="2" id="KW-0888">Threonine protease</keyword>
<dbReference type="PANTHER" id="PTHR32194:SF4">
    <property type="entry name" value="PROTEASOME SUBUNIT BETA TYPE-7"/>
    <property type="match status" value="1"/>
</dbReference>
<accession>A0A6A0H660</accession>
<evidence type="ECO:0000256" key="3">
    <source>
        <dbReference type="ARBA" id="ARBA00022801"/>
    </source>
</evidence>
<gene>
    <name evidence="6" type="ORF">HAZT_HAZT001819</name>
</gene>
<dbReference type="InterPro" id="IPR029055">
    <property type="entry name" value="Ntn_hydrolases_N"/>
</dbReference>
<dbReference type="PANTHER" id="PTHR32194">
    <property type="entry name" value="METALLOPROTEASE TLDD"/>
    <property type="match status" value="1"/>
</dbReference>
<dbReference type="Proteomes" id="UP000711488">
    <property type="component" value="Unassembled WGS sequence"/>
</dbReference>
<dbReference type="AlphaFoldDB" id="A0A6A0H660"/>